<evidence type="ECO:0000313" key="2">
    <source>
        <dbReference type="EMBL" id="KAA5419412.1"/>
    </source>
</evidence>
<evidence type="ECO:0000313" key="1">
    <source>
        <dbReference type="EMBL" id="KAA5404264.1"/>
    </source>
</evidence>
<dbReference type="EMBL" id="VVYX01000011">
    <property type="protein sequence ID" value="KAA5419412.1"/>
    <property type="molecule type" value="Genomic_DNA"/>
</dbReference>
<dbReference type="EMBL" id="VVYW01000023">
    <property type="protein sequence ID" value="KAA5404264.1"/>
    <property type="molecule type" value="Genomic_DNA"/>
</dbReference>
<dbReference type="RefSeq" id="WP_007213672.1">
    <property type="nucleotide sequence ID" value="NZ_JADNGG010000026.1"/>
</dbReference>
<accession>A0A5M6A3K6</accession>
<evidence type="ECO:0000313" key="4">
    <source>
        <dbReference type="Proteomes" id="UP000482653"/>
    </source>
</evidence>
<sequence length="74" mass="7775">MKQEKKQMYVAPAIEVIKMENEGVIAASGGSLGDLIDGGSAFSTGRSGRGGRSYNSASGSDLESMIEDILTFEK</sequence>
<dbReference type="Proteomes" id="UP000482653">
    <property type="component" value="Unassembled WGS sequence"/>
</dbReference>
<proteinExistence type="predicted"/>
<dbReference type="AlphaFoldDB" id="A0A5M6A3K6"/>
<protein>
    <submittedName>
        <fullName evidence="1">Uncharacterized protein</fullName>
    </submittedName>
</protein>
<dbReference type="Proteomes" id="UP000325055">
    <property type="component" value="Unassembled WGS sequence"/>
</dbReference>
<comment type="caution">
    <text evidence="1">The sequence shown here is derived from an EMBL/GenBank/DDBJ whole genome shotgun (WGS) entry which is preliminary data.</text>
</comment>
<organism evidence="1 3">
    <name type="scientific">Bacteroides cellulosilyticus</name>
    <dbReference type="NCBI Taxonomy" id="246787"/>
    <lineage>
        <taxon>Bacteria</taxon>
        <taxon>Pseudomonadati</taxon>
        <taxon>Bacteroidota</taxon>
        <taxon>Bacteroidia</taxon>
        <taxon>Bacteroidales</taxon>
        <taxon>Bacteroidaceae</taxon>
        <taxon>Bacteroides</taxon>
    </lineage>
</organism>
<gene>
    <name evidence="1" type="ORF">F2Y86_22005</name>
    <name evidence="2" type="ORF">F2Y87_10540</name>
</gene>
<name>A0A5M6A3K6_9BACE</name>
<evidence type="ECO:0000313" key="3">
    <source>
        <dbReference type="Proteomes" id="UP000325055"/>
    </source>
</evidence>
<reference evidence="3 4" key="1">
    <citation type="journal article" date="2019" name="Nat. Med.">
        <title>A library of human gut bacterial isolates paired with longitudinal multiomics data enables mechanistic microbiome research.</title>
        <authorList>
            <person name="Poyet M."/>
            <person name="Groussin M."/>
            <person name="Gibbons S.M."/>
            <person name="Avila-Pacheco J."/>
            <person name="Jiang X."/>
            <person name="Kearney S.M."/>
            <person name="Perrotta A.R."/>
            <person name="Berdy B."/>
            <person name="Zhao S."/>
            <person name="Lieberman T.D."/>
            <person name="Swanson P.K."/>
            <person name="Smith M."/>
            <person name="Roesemann S."/>
            <person name="Alexander J.E."/>
            <person name="Rich S.A."/>
            <person name="Livny J."/>
            <person name="Vlamakis H."/>
            <person name="Clish C."/>
            <person name="Bullock K."/>
            <person name="Deik A."/>
            <person name="Scott J."/>
            <person name="Pierce K.A."/>
            <person name="Xavier R.J."/>
            <person name="Alm E.J."/>
        </authorList>
    </citation>
    <scope>NUCLEOTIDE SEQUENCE [LARGE SCALE GENOMIC DNA]</scope>
    <source>
        <strain evidence="1 3">BIOML-A7</strain>
        <strain evidence="2 4">BIOML-A8</strain>
    </source>
</reference>